<evidence type="ECO:0000313" key="2">
    <source>
        <dbReference type="Proteomes" id="UP000294003"/>
    </source>
</evidence>
<protein>
    <submittedName>
        <fullName evidence="1">Uncharacterized protein</fullName>
    </submittedName>
</protein>
<dbReference type="EMBL" id="QJNS01000028">
    <property type="protein sequence ID" value="RYO92405.1"/>
    <property type="molecule type" value="Genomic_DNA"/>
</dbReference>
<gene>
    <name evidence="1" type="ORF">DL762_001685</name>
</gene>
<keyword evidence="2" id="KW-1185">Reference proteome</keyword>
<accession>A0ABY0HI59</accession>
<proteinExistence type="predicted"/>
<sequence>MDGGIPLAATTSLSPLTSGMWVSRLGYNIIAGAWRLEEQDTGFMILGAANIGPDTTQLEVALVRKKLHPHIKVAIGLFRSALFFLDTRGWVCSIGVKAIADVKFYTRHFFIPPAWQTAPQLALKVITKNSVAFAHQDQLKIFHGFLDFEEKVYFGDSPDPGTSRMGNS</sequence>
<comment type="caution">
    <text evidence="1">The sequence shown here is derived from an EMBL/GenBank/DDBJ whole genome shotgun (WGS) entry which is preliminary data.</text>
</comment>
<dbReference type="Proteomes" id="UP000294003">
    <property type="component" value="Unassembled WGS sequence"/>
</dbReference>
<name>A0ABY0HI59_9PEZI</name>
<evidence type="ECO:0000313" key="1">
    <source>
        <dbReference type="EMBL" id="RYO92405.1"/>
    </source>
</evidence>
<reference evidence="1 2" key="1">
    <citation type="submission" date="2018-06" db="EMBL/GenBank/DDBJ databases">
        <title>Complete Genomes of Monosporascus.</title>
        <authorList>
            <person name="Robinson A.J."/>
            <person name="Natvig D.O."/>
        </authorList>
    </citation>
    <scope>NUCLEOTIDE SEQUENCE [LARGE SCALE GENOMIC DNA]</scope>
    <source>
        <strain evidence="1 2">CBS 609.92</strain>
    </source>
</reference>
<organism evidence="1 2">
    <name type="scientific">Monosporascus cannonballus</name>
    <dbReference type="NCBI Taxonomy" id="155416"/>
    <lineage>
        <taxon>Eukaryota</taxon>
        <taxon>Fungi</taxon>
        <taxon>Dikarya</taxon>
        <taxon>Ascomycota</taxon>
        <taxon>Pezizomycotina</taxon>
        <taxon>Sordariomycetes</taxon>
        <taxon>Xylariomycetidae</taxon>
        <taxon>Xylariales</taxon>
        <taxon>Xylariales incertae sedis</taxon>
        <taxon>Monosporascus</taxon>
    </lineage>
</organism>